<name>A0A6I3N9D7_9FIRM</name>
<dbReference type="SUPFAM" id="SSF88713">
    <property type="entry name" value="Glycoside hydrolase/deacetylase"/>
    <property type="match status" value="1"/>
</dbReference>
<dbReference type="InterPro" id="IPR011330">
    <property type="entry name" value="Glyco_hydro/deAcase_b/a-brl"/>
</dbReference>
<dbReference type="InterPro" id="IPR050248">
    <property type="entry name" value="Polysacc_deacetylase_ArnD"/>
</dbReference>
<gene>
    <name evidence="1" type="ORF">GMA64_04560</name>
</gene>
<dbReference type="PROSITE" id="PS51677">
    <property type="entry name" value="NODB"/>
    <property type="match status" value="1"/>
</dbReference>
<dbReference type="EMBL" id="WMQV01000007">
    <property type="protein sequence ID" value="MTL93790.1"/>
    <property type="molecule type" value="Genomic_DNA"/>
</dbReference>
<dbReference type="RefSeq" id="WP_129821202.1">
    <property type="nucleotide sequence ID" value="NZ_RCYV01000001.1"/>
</dbReference>
<comment type="caution">
    <text evidence="1">The sequence shown here is derived from an EMBL/GenBank/DDBJ whole genome shotgun (WGS) entry which is preliminary data.</text>
</comment>
<dbReference type="Pfam" id="PF01522">
    <property type="entry name" value="Polysacc_deac_1"/>
    <property type="match status" value="1"/>
</dbReference>
<sequence length="280" mass="32612">MKNQYRRSKKSYKLRFYVLSGLIAILLVAGSFLIHLQLQSSHLSLSQEDIDYVSFEPMKEIKKWHNQDIKFVYLTFDDGPSHNAEKVLDILKENHVPATFFVLGTSINNNKDSQAILNRMLDEGHYIGMHTMTHQYDYLYKGATAPQNFVNELKEEQQLIASLTNGFESQLCRAPYGTGGGTFKDGHVQALKDNGLKCWDWDVDSLDWKYSNPDQVMDNVKYYTEMNAKKENLVVLFHEKNSTIEVLPRVIEYYRDLGYEFLAYNPNHHFSKNFFHNDDI</sequence>
<evidence type="ECO:0000313" key="1">
    <source>
        <dbReference type="EMBL" id="MTL93790.1"/>
    </source>
</evidence>
<dbReference type="GO" id="GO:0005975">
    <property type="term" value="P:carbohydrate metabolic process"/>
    <property type="evidence" value="ECO:0007669"/>
    <property type="project" value="InterPro"/>
</dbReference>
<proteinExistence type="predicted"/>
<dbReference type="GO" id="GO:0016810">
    <property type="term" value="F:hydrolase activity, acting on carbon-nitrogen (but not peptide) bonds"/>
    <property type="evidence" value="ECO:0007669"/>
    <property type="project" value="InterPro"/>
</dbReference>
<organism evidence="1">
    <name type="scientific">Turicibacter sanguinis</name>
    <dbReference type="NCBI Taxonomy" id="154288"/>
    <lineage>
        <taxon>Bacteria</taxon>
        <taxon>Bacillati</taxon>
        <taxon>Bacillota</taxon>
        <taxon>Erysipelotrichia</taxon>
        <taxon>Erysipelotrichales</taxon>
        <taxon>Turicibacteraceae</taxon>
        <taxon>Turicibacter</taxon>
    </lineage>
</organism>
<dbReference type="PANTHER" id="PTHR10587">
    <property type="entry name" value="GLYCOSYL TRANSFERASE-RELATED"/>
    <property type="match status" value="1"/>
</dbReference>
<accession>A0A6I3N9D7</accession>
<dbReference type="PANTHER" id="PTHR10587:SF125">
    <property type="entry name" value="POLYSACCHARIDE DEACETYLASE YHEN-RELATED"/>
    <property type="match status" value="1"/>
</dbReference>
<protein>
    <submittedName>
        <fullName evidence="1">Polysaccharide deacetylase family protein</fullName>
    </submittedName>
</protein>
<dbReference type="CDD" id="cd10944">
    <property type="entry name" value="CE4_SmPgdA_like"/>
    <property type="match status" value="1"/>
</dbReference>
<dbReference type="InterPro" id="IPR002509">
    <property type="entry name" value="NODB_dom"/>
</dbReference>
<dbReference type="Gene3D" id="3.20.20.370">
    <property type="entry name" value="Glycoside hydrolase/deacetylase"/>
    <property type="match status" value="1"/>
</dbReference>
<dbReference type="AlphaFoldDB" id="A0A6I3N9D7"/>
<reference evidence="1" key="1">
    <citation type="journal article" date="2019" name="Nat. Med.">
        <title>A library of human gut bacterial isolates paired with longitudinal multiomics data enables mechanistic microbiome research.</title>
        <authorList>
            <person name="Poyet M."/>
            <person name="Groussin M."/>
            <person name="Gibbons S.M."/>
            <person name="Avila-Pacheco J."/>
            <person name="Jiang X."/>
            <person name="Kearney S.M."/>
            <person name="Perrotta A.R."/>
            <person name="Berdy B."/>
            <person name="Zhao S."/>
            <person name="Lieberman T.D."/>
            <person name="Swanson P.K."/>
            <person name="Smith M."/>
            <person name="Roesemann S."/>
            <person name="Alexander J.E."/>
            <person name="Rich S.A."/>
            <person name="Livny J."/>
            <person name="Vlamakis H."/>
            <person name="Clish C."/>
            <person name="Bullock K."/>
            <person name="Deik A."/>
            <person name="Scott J."/>
            <person name="Pierce K.A."/>
            <person name="Xavier R.J."/>
            <person name="Alm E.J."/>
        </authorList>
    </citation>
    <scope>NUCLEOTIDE SEQUENCE</scope>
    <source>
        <strain evidence="1">BIOML-A179</strain>
    </source>
</reference>